<dbReference type="EMBL" id="WTYU01000002">
    <property type="protein sequence ID" value="MXP15661.1"/>
    <property type="molecule type" value="Genomic_DNA"/>
</dbReference>
<reference evidence="1 2" key="1">
    <citation type="submission" date="2019-12" db="EMBL/GenBank/DDBJ databases">
        <title>Genomic-based taxomic classification of the family Erythrobacteraceae.</title>
        <authorList>
            <person name="Xu L."/>
        </authorList>
    </citation>
    <scope>NUCLEOTIDE SEQUENCE [LARGE SCALE GENOMIC DNA]</scope>
    <source>
        <strain evidence="1 2">KCTC 52259</strain>
    </source>
</reference>
<sequence length="199" mass="21313">MTINRRSVLRGVMATAVVVSGTRALAWPPLQEKSLLLRRGLAALDAQNPKLVARDVMGIVDFSAHSREMRFSIVNVANGRIDASYLVAHGRGSDPANSGWARQFSNQTGSNASSQGSFLTGAAYVGKHGRSRRLHGLDPVNSRAFDRAIVVHGASYVGQDLVRTQGRIGRSLGCFAVEQSTIGDVLERLGQGRLLFASA</sequence>
<dbReference type="PANTHER" id="PTHR38477">
    <property type="entry name" value="HYPOTHETICAL EXPORTED PROTEIN"/>
    <property type="match status" value="1"/>
</dbReference>
<name>A0A6L7GLZ2_9SPHN</name>
<keyword evidence="2" id="KW-1185">Reference proteome</keyword>
<dbReference type="RefSeq" id="WP_160602152.1">
    <property type="nucleotide sequence ID" value="NZ_WTYU01000002.1"/>
</dbReference>
<dbReference type="OrthoDB" id="9815195at2"/>
<dbReference type="PROSITE" id="PS51318">
    <property type="entry name" value="TAT"/>
    <property type="match status" value="1"/>
</dbReference>
<proteinExistence type="predicted"/>
<evidence type="ECO:0000313" key="2">
    <source>
        <dbReference type="Proteomes" id="UP000473531"/>
    </source>
</evidence>
<dbReference type="Proteomes" id="UP000473531">
    <property type="component" value="Unassembled WGS sequence"/>
</dbReference>
<comment type="caution">
    <text evidence="1">The sequence shown here is derived from an EMBL/GenBank/DDBJ whole genome shotgun (WGS) entry which is preliminary data.</text>
</comment>
<protein>
    <submittedName>
        <fullName evidence="1">Twin-arginine translocation pathway signal protein</fullName>
    </submittedName>
</protein>
<dbReference type="InterPro" id="IPR032676">
    <property type="entry name" value="YkuD_2"/>
</dbReference>
<organism evidence="1 2">
    <name type="scientific">Allopontixanthobacter confluentis</name>
    <dbReference type="NCBI Taxonomy" id="1849021"/>
    <lineage>
        <taxon>Bacteria</taxon>
        <taxon>Pseudomonadati</taxon>
        <taxon>Pseudomonadota</taxon>
        <taxon>Alphaproteobacteria</taxon>
        <taxon>Sphingomonadales</taxon>
        <taxon>Erythrobacteraceae</taxon>
        <taxon>Allopontixanthobacter</taxon>
    </lineage>
</organism>
<evidence type="ECO:0000313" key="1">
    <source>
        <dbReference type="EMBL" id="MXP15661.1"/>
    </source>
</evidence>
<dbReference type="Pfam" id="PF13645">
    <property type="entry name" value="YkuD_2"/>
    <property type="match status" value="1"/>
</dbReference>
<dbReference type="PANTHER" id="PTHR38477:SF1">
    <property type="entry name" value="MUREIN L,D-TRANSPEPTIDASE CATALYTIC DOMAIN FAMILY PROTEIN"/>
    <property type="match status" value="1"/>
</dbReference>
<dbReference type="InterPro" id="IPR006311">
    <property type="entry name" value="TAT_signal"/>
</dbReference>
<dbReference type="AlphaFoldDB" id="A0A6L7GLZ2"/>
<accession>A0A6L7GLZ2</accession>
<gene>
    <name evidence="1" type="ORF">GRI44_12970</name>
</gene>